<feature type="transmembrane region" description="Helical" evidence="2">
    <location>
        <begin position="20"/>
        <end position="45"/>
    </location>
</feature>
<keyword evidence="2" id="KW-0812">Transmembrane</keyword>
<feature type="transmembrane region" description="Helical" evidence="2">
    <location>
        <begin position="78"/>
        <end position="99"/>
    </location>
</feature>
<dbReference type="OrthoDB" id="294541at2759"/>
<dbReference type="EMBL" id="CAJPVJ010053688">
    <property type="protein sequence ID" value="CAG2183401.1"/>
    <property type="molecule type" value="Genomic_DNA"/>
</dbReference>
<keyword evidence="2" id="KW-1133">Transmembrane helix</keyword>
<dbReference type="EMBL" id="OC968513">
    <property type="protein sequence ID" value="CAD7666352.1"/>
    <property type="molecule type" value="Genomic_DNA"/>
</dbReference>
<sequence length="130" mass="14805">MCHHSLPSLVTPISNKSRIFVLILTDYIMILCFYCLLSFTGIFAFNHLEDIYTLNFQIEKCYTPSDDNPVKPVPFLDYFLPLFPVFTLSTNFPIIAITLQNNLKTLFSSCGGGSQQGSQSVIRRRLVYPL</sequence>
<evidence type="ECO:0000313" key="4">
    <source>
        <dbReference type="EMBL" id="CAD7666939.1"/>
    </source>
</evidence>
<keyword evidence="2" id="KW-0472">Membrane</keyword>
<organism evidence="4">
    <name type="scientific">Oppiella nova</name>
    <dbReference type="NCBI Taxonomy" id="334625"/>
    <lineage>
        <taxon>Eukaryota</taxon>
        <taxon>Metazoa</taxon>
        <taxon>Ecdysozoa</taxon>
        <taxon>Arthropoda</taxon>
        <taxon>Chelicerata</taxon>
        <taxon>Arachnida</taxon>
        <taxon>Acari</taxon>
        <taxon>Acariformes</taxon>
        <taxon>Sarcoptiformes</taxon>
        <taxon>Oribatida</taxon>
        <taxon>Brachypylina</taxon>
        <taxon>Oppioidea</taxon>
        <taxon>Oppiidae</taxon>
        <taxon>Oppiella</taxon>
    </lineage>
</organism>
<dbReference type="Proteomes" id="UP000728032">
    <property type="component" value="Unassembled WGS sequence"/>
</dbReference>
<reference evidence="4" key="1">
    <citation type="submission" date="2020-11" db="EMBL/GenBank/DDBJ databases">
        <authorList>
            <person name="Tran Van P."/>
        </authorList>
    </citation>
    <scope>NUCLEOTIDE SEQUENCE</scope>
</reference>
<comment type="subcellular location">
    <subcellularLocation>
        <location evidence="1">Membrane</location>
        <topology evidence="1">Multi-pass membrane protein</topology>
    </subcellularLocation>
</comment>
<dbReference type="EMBL" id="OC971472">
    <property type="protein sequence ID" value="CAD7666939.1"/>
    <property type="molecule type" value="Genomic_DNA"/>
</dbReference>
<keyword evidence="5" id="KW-1185">Reference proteome</keyword>
<dbReference type="GO" id="GO:0016020">
    <property type="term" value="C:membrane"/>
    <property type="evidence" value="ECO:0007669"/>
    <property type="project" value="UniProtKB-SubCell"/>
</dbReference>
<dbReference type="AlphaFoldDB" id="A0A7R9MUQ8"/>
<feature type="non-terminal residue" evidence="4">
    <location>
        <position position="1"/>
    </location>
</feature>
<evidence type="ECO:0000256" key="1">
    <source>
        <dbReference type="ARBA" id="ARBA00004141"/>
    </source>
</evidence>
<proteinExistence type="predicted"/>
<dbReference type="EMBL" id="CAJPVJ010056647">
    <property type="protein sequence ID" value="CAG2183737.1"/>
    <property type="molecule type" value="Genomic_DNA"/>
</dbReference>
<dbReference type="PANTHER" id="PTHR16189">
    <property type="entry name" value="TRANSMEMBRANE PROTEIN 104-RELATED"/>
    <property type="match status" value="1"/>
</dbReference>
<name>A0A7R9MUQ8_9ACAR</name>
<evidence type="ECO:0000313" key="5">
    <source>
        <dbReference type="Proteomes" id="UP000728032"/>
    </source>
</evidence>
<evidence type="ECO:0000313" key="3">
    <source>
        <dbReference type="EMBL" id="CAD7666352.1"/>
    </source>
</evidence>
<gene>
    <name evidence="3" type="ORF">ONB1V03_LOCUS22822</name>
    <name evidence="4" type="ORF">ONB1V03_LOCUS23157</name>
</gene>
<protein>
    <submittedName>
        <fullName evidence="4">Uncharacterized protein</fullName>
    </submittedName>
</protein>
<dbReference type="PANTHER" id="PTHR16189:SF0">
    <property type="entry name" value="TRANSMEMBRANE PROTEIN 104"/>
    <property type="match status" value="1"/>
</dbReference>
<evidence type="ECO:0000256" key="2">
    <source>
        <dbReference type="SAM" id="Phobius"/>
    </source>
</evidence>
<accession>A0A7R9MUQ8</accession>